<dbReference type="AlphaFoldDB" id="A0A8K0GGA1"/>
<protein>
    <submittedName>
        <fullName evidence="1">Uncharacterized protein</fullName>
    </submittedName>
</protein>
<reference evidence="1" key="1">
    <citation type="submission" date="2019-08" db="EMBL/GenBank/DDBJ databases">
        <title>The genome of the North American firefly Photinus pyralis.</title>
        <authorList>
            <consortium name="Photinus pyralis genome working group"/>
            <person name="Fallon T.R."/>
            <person name="Sander Lower S.E."/>
            <person name="Weng J.-K."/>
        </authorList>
    </citation>
    <scope>NUCLEOTIDE SEQUENCE</scope>
    <source>
        <strain evidence="1">TRF0915ILg1</strain>
        <tissue evidence="1">Whole body</tissue>
    </source>
</reference>
<evidence type="ECO:0000313" key="1">
    <source>
        <dbReference type="EMBL" id="KAF2897013.1"/>
    </source>
</evidence>
<dbReference type="Proteomes" id="UP000801492">
    <property type="component" value="Unassembled WGS sequence"/>
</dbReference>
<dbReference type="OrthoDB" id="6769934at2759"/>
<dbReference type="EMBL" id="VTPC01004535">
    <property type="protein sequence ID" value="KAF2897013.1"/>
    <property type="molecule type" value="Genomic_DNA"/>
</dbReference>
<gene>
    <name evidence="1" type="ORF">ILUMI_09162</name>
</gene>
<organism evidence="1 2">
    <name type="scientific">Ignelater luminosus</name>
    <name type="common">Cucubano</name>
    <name type="synonym">Pyrophorus luminosus</name>
    <dbReference type="NCBI Taxonomy" id="2038154"/>
    <lineage>
        <taxon>Eukaryota</taxon>
        <taxon>Metazoa</taxon>
        <taxon>Ecdysozoa</taxon>
        <taxon>Arthropoda</taxon>
        <taxon>Hexapoda</taxon>
        <taxon>Insecta</taxon>
        <taxon>Pterygota</taxon>
        <taxon>Neoptera</taxon>
        <taxon>Endopterygota</taxon>
        <taxon>Coleoptera</taxon>
        <taxon>Polyphaga</taxon>
        <taxon>Elateriformia</taxon>
        <taxon>Elateroidea</taxon>
        <taxon>Elateridae</taxon>
        <taxon>Agrypninae</taxon>
        <taxon>Pyrophorini</taxon>
        <taxon>Ignelater</taxon>
    </lineage>
</organism>
<name>A0A8K0GGA1_IGNLU</name>
<proteinExistence type="predicted"/>
<evidence type="ECO:0000313" key="2">
    <source>
        <dbReference type="Proteomes" id="UP000801492"/>
    </source>
</evidence>
<sequence>MDVNEGDGIGNEVQGGDGLHREIARMPNKRRKKLKLLLLAAVAHRKSLLLPKYKIKQKNRRWQIRPLNQHRRTCGRFASILKVMLQEDQEEFFKYTRLYVDEYKELVALIDGKLNKRSCLNTITTEERLAITLE</sequence>
<comment type="caution">
    <text evidence="1">The sequence shown here is derived from an EMBL/GenBank/DDBJ whole genome shotgun (WGS) entry which is preliminary data.</text>
</comment>
<keyword evidence="2" id="KW-1185">Reference proteome</keyword>
<accession>A0A8K0GGA1</accession>